<dbReference type="SUPFAM" id="SSF47923">
    <property type="entry name" value="Ypt/Rab-GAP domain of gyp1p"/>
    <property type="match status" value="1"/>
</dbReference>
<comment type="caution">
    <text evidence="3">The sequence shown here is derived from an EMBL/GenBank/DDBJ whole genome shotgun (WGS) entry which is preliminary data.</text>
</comment>
<dbReference type="Proteomes" id="UP001165083">
    <property type="component" value="Unassembled WGS sequence"/>
</dbReference>
<dbReference type="EMBL" id="BSXW01000519">
    <property type="protein sequence ID" value="GMF24490.1"/>
    <property type="molecule type" value="Genomic_DNA"/>
</dbReference>
<feature type="region of interest" description="Disordered" evidence="1">
    <location>
        <begin position="191"/>
        <end position="256"/>
    </location>
</feature>
<name>A0A9W6U2Z9_9STRA</name>
<feature type="domain" description="Rab-GAP TBC" evidence="2">
    <location>
        <begin position="99"/>
        <end position="159"/>
    </location>
</feature>
<organism evidence="3 4">
    <name type="scientific">Phytophthora lilii</name>
    <dbReference type="NCBI Taxonomy" id="2077276"/>
    <lineage>
        <taxon>Eukaryota</taxon>
        <taxon>Sar</taxon>
        <taxon>Stramenopiles</taxon>
        <taxon>Oomycota</taxon>
        <taxon>Peronosporomycetes</taxon>
        <taxon>Peronosporales</taxon>
        <taxon>Peronosporaceae</taxon>
        <taxon>Phytophthora</taxon>
    </lineage>
</organism>
<dbReference type="AlphaFoldDB" id="A0A9W6U2Z9"/>
<dbReference type="Gene3D" id="1.10.8.270">
    <property type="entry name" value="putative rabgap domain of human tbc1 domain family member 14 like domains"/>
    <property type="match status" value="1"/>
</dbReference>
<gene>
    <name evidence="3" type="ORF">Plil01_001005000</name>
</gene>
<feature type="region of interest" description="Disordered" evidence="1">
    <location>
        <begin position="316"/>
        <end position="344"/>
    </location>
</feature>
<dbReference type="Pfam" id="PF00566">
    <property type="entry name" value="RabGAP-TBC"/>
    <property type="match status" value="1"/>
</dbReference>
<evidence type="ECO:0000313" key="4">
    <source>
        <dbReference type="Proteomes" id="UP001165083"/>
    </source>
</evidence>
<feature type="compositionally biased region" description="Low complexity" evidence="1">
    <location>
        <begin position="213"/>
        <end position="224"/>
    </location>
</feature>
<dbReference type="InterPro" id="IPR035969">
    <property type="entry name" value="Rab-GAP_TBC_sf"/>
</dbReference>
<evidence type="ECO:0000259" key="2">
    <source>
        <dbReference type="Pfam" id="PF00566"/>
    </source>
</evidence>
<evidence type="ECO:0000313" key="3">
    <source>
        <dbReference type="EMBL" id="GMF24490.1"/>
    </source>
</evidence>
<accession>A0A9W6U2Z9</accession>
<evidence type="ECO:0000256" key="1">
    <source>
        <dbReference type="SAM" id="MobiDB-lite"/>
    </source>
</evidence>
<keyword evidence="4" id="KW-1185">Reference proteome</keyword>
<dbReference type="InterPro" id="IPR000195">
    <property type="entry name" value="Rab-GAP-TBC_dom"/>
</dbReference>
<feature type="compositionally biased region" description="Polar residues" evidence="1">
    <location>
        <begin position="191"/>
        <end position="202"/>
    </location>
</feature>
<proteinExistence type="predicted"/>
<sequence>MTKYAALVGRGASHYDGDIRNDTFRTFRGDPEFAQRVPEEKLVRLLNVFINELGSNPGKEEQEEGEHARGGNLPSIRYVVIFDDFILHDFVVVSHFGLSRYVQGMNVLCAPLLYVLPEPDAYHTFCQLIVRHCPHYMAPQLKGVEKGCALVDKCLQTLYVFTFAYHFEYREANSNSVDTAAIQGYGFDEGSQPSMRATSTVRPTHFGGSTVASPSSRRPSVRNRQTSIRKPGCTNEPAISPKNYFSHRDPDSEATGAASSWLGYHSSLFGKWKRRHRHPFGQIRSWCGVVFIGRVRREDVVQQHAAGMVQQVARDHEVHEPEVAGDHEPGLHEQRDDQDVHRVPKVDIARQPKVSICKSLEANSISYQRENHWCPQTLTYSLEPPSSAAPTTHE</sequence>
<reference evidence="3" key="1">
    <citation type="submission" date="2023-04" db="EMBL/GenBank/DDBJ databases">
        <title>Phytophthora lilii NBRC 32176.</title>
        <authorList>
            <person name="Ichikawa N."/>
            <person name="Sato H."/>
            <person name="Tonouchi N."/>
        </authorList>
    </citation>
    <scope>NUCLEOTIDE SEQUENCE</scope>
    <source>
        <strain evidence="3">NBRC 32176</strain>
    </source>
</reference>
<dbReference type="OrthoDB" id="10263206at2759"/>
<protein>
    <submittedName>
        <fullName evidence="3">Unnamed protein product</fullName>
    </submittedName>
</protein>